<organism evidence="2 3">
    <name type="scientific">Aliidiomarina sanyensis</name>
    <dbReference type="NCBI Taxonomy" id="1249555"/>
    <lineage>
        <taxon>Bacteria</taxon>
        <taxon>Pseudomonadati</taxon>
        <taxon>Pseudomonadota</taxon>
        <taxon>Gammaproteobacteria</taxon>
        <taxon>Alteromonadales</taxon>
        <taxon>Idiomarinaceae</taxon>
        <taxon>Aliidiomarina</taxon>
    </lineage>
</organism>
<keyword evidence="3" id="KW-1185">Reference proteome</keyword>
<proteinExistence type="predicted"/>
<dbReference type="OrthoDB" id="6402191at2"/>
<comment type="caution">
    <text evidence="2">The sequence shown here is derived from an EMBL/GenBank/DDBJ whole genome shotgun (WGS) entry which is preliminary data.</text>
</comment>
<dbReference type="AlphaFoldDB" id="A0A432WI91"/>
<evidence type="ECO:0000256" key="1">
    <source>
        <dbReference type="SAM" id="MobiDB-lite"/>
    </source>
</evidence>
<name>A0A432WI91_9GAMM</name>
<gene>
    <name evidence="2" type="ORF">CWE11_06630</name>
</gene>
<dbReference type="RefSeq" id="WP_126776820.1">
    <property type="nucleotide sequence ID" value="NZ_PIPM01000005.1"/>
</dbReference>
<accession>A0A432WI91</accession>
<dbReference type="Proteomes" id="UP000288405">
    <property type="component" value="Unassembled WGS sequence"/>
</dbReference>
<reference evidence="2 3" key="1">
    <citation type="journal article" date="2011" name="Front. Microbiol.">
        <title>Genomic signatures of strain selection and enhancement in Bacillus atrophaeus var. globigii, a historical biowarfare simulant.</title>
        <authorList>
            <person name="Gibbons H.S."/>
            <person name="Broomall S.M."/>
            <person name="McNew L.A."/>
            <person name="Daligault H."/>
            <person name="Chapman C."/>
            <person name="Bruce D."/>
            <person name="Karavis M."/>
            <person name="Krepps M."/>
            <person name="McGregor P.A."/>
            <person name="Hong C."/>
            <person name="Park K.H."/>
            <person name="Akmal A."/>
            <person name="Feldman A."/>
            <person name="Lin J.S."/>
            <person name="Chang W.E."/>
            <person name="Higgs B.W."/>
            <person name="Demirev P."/>
            <person name="Lindquist J."/>
            <person name="Liem A."/>
            <person name="Fochler E."/>
            <person name="Read T.D."/>
            <person name="Tapia R."/>
            <person name="Johnson S."/>
            <person name="Bishop-Lilly K.A."/>
            <person name="Detter C."/>
            <person name="Han C."/>
            <person name="Sozhamannan S."/>
            <person name="Rosenzweig C.N."/>
            <person name="Skowronski E.W."/>
        </authorList>
    </citation>
    <scope>NUCLEOTIDE SEQUENCE [LARGE SCALE GENOMIC DNA]</scope>
    <source>
        <strain evidence="2 3">GYP-17</strain>
    </source>
</reference>
<feature type="region of interest" description="Disordered" evidence="1">
    <location>
        <begin position="1"/>
        <end position="22"/>
    </location>
</feature>
<evidence type="ECO:0000313" key="3">
    <source>
        <dbReference type="Proteomes" id="UP000288405"/>
    </source>
</evidence>
<sequence length="114" mass="13461">MSQTRYDFIRHRSPRPRRQRHTATSTLQYIERALACLQAQPEKISVIRDNVTHYEAQPHLPKAARNALKRFQYVLAVTDDPQEIARWILEDSEEGRKFRQFPLLLKGVCDDEDN</sequence>
<dbReference type="EMBL" id="PIPM01000005">
    <property type="protein sequence ID" value="RUO33510.1"/>
    <property type="molecule type" value="Genomic_DNA"/>
</dbReference>
<evidence type="ECO:0000313" key="2">
    <source>
        <dbReference type="EMBL" id="RUO33510.1"/>
    </source>
</evidence>
<protein>
    <submittedName>
        <fullName evidence="2">Uncharacterized protein</fullName>
    </submittedName>
</protein>
<feature type="compositionally biased region" description="Basic residues" evidence="1">
    <location>
        <begin position="11"/>
        <end position="21"/>
    </location>
</feature>